<organism evidence="6 7">
    <name type="scientific">Odoribacter splanchnicus</name>
    <dbReference type="NCBI Taxonomy" id="28118"/>
    <lineage>
        <taxon>Bacteria</taxon>
        <taxon>Pseudomonadati</taxon>
        <taxon>Bacteroidota</taxon>
        <taxon>Bacteroidia</taxon>
        <taxon>Bacteroidales</taxon>
        <taxon>Odoribacteraceae</taxon>
        <taxon>Odoribacter</taxon>
    </lineage>
</organism>
<dbReference type="GO" id="GO:0043565">
    <property type="term" value="F:sequence-specific DNA binding"/>
    <property type="evidence" value="ECO:0007669"/>
    <property type="project" value="InterPro"/>
</dbReference>
<keyword evidence="4" id="KW-1133">Transmembrane helix</keyword>
<evidence type="ECO:0000313" key="6">
    <source>
        <dbReference type="EMBL" id="RGV24920.1"/>
    </source>
</evidence>
<dbReference type="SUPFAM" id="SSF48452">
    <property type="entry name" value="TPR-like"/>
    <property type="match status" value="1"/>
</dbReference>
<dbReference type="EMBL" id="QRYW01000025">
    <property type="protein sequence ID" value="RGV24920.1"/>
    <property type="molecule type" value="Genomic_DNA"/>
</dbReference>
<evidence type="ECO:0000256" key="1">
    <source>
        <dbReference type="ARBA" id="ARBA00023015"/>
    </source>
</evidence>
<proteinExistence type="predicted"/>
<dbReference type="PROSITE" id="PS01124">
    <property type="entry name" value="HTH_ARAC_FAMILY_2"/>
    <property type="match status" value="1"/>
</dbReference>
<dbReference type="PANTHER" id="PTHR43280:SF29">
    <property type="entry name" value="ARAC-FAMILY TRANSCRIPTIONAL REGULATOR"/>
    <property type="match status" value="1"/>
</dbReference>
<evidence type="ECO:0000259" key="5">
    <source>
        <dbReference type="PROSITE" id="PS01124"/>
    </source>
</evidence>
<dbReference type="InterPro" id="IPR009057">
    <property type="entry name" value="Homeodomain-like_sf"/>
</dbReference>
<comment type="caution">
    <text evidence="6">The sequence shown here is derived from an EMBL/GenBank/DDBJ whole genome shotgun (WGS) entry which is preliminary data.</text>
</comment>
<dbReference type="Pfam" id="PF12833">
    <property type="entry name" value="HTH_18"/>
    <property type="match status" value="1"/>
</dbReference>
<dbReference type="InterPro" id="IPR018060">
    <property type="entry name" value="HTH_AraC"/>
</dbReference>
<keyword evidence="3" id="KW-0804">Transcription</keyword>
<dbReference type="SMART" id="SM00342">
    <property type="entry name" value="HTH_ARAC"/>
    <property type="match status" value="1"/>
</dbReference>
<dbReference type="PANTHER" id="PTHR43280">
    <property type="entry name" value="ARAC-FAMILY TRANSCRIPTIONAL REGULATOR"/>
    <property type="match status" value="1"/>
</dbReference>
<evidence type="ECO:0000256" key="4">
    <source>
        <dbReference type="SAM" id="Phobius"/>
    </source>
</evidence>
<dbReference type="InterPro" id="IPR018062">
    <property type="entry name" value="HTH_AraC-typ_CS"/>
</dbReference>
<evidence type="ECO:0000313" key="7">
    <source>
        <dbReference type="Proteomes" id="UP000283426"/>
    </source>
</evidence>
<dbReference type="Proteomes" id="UP000283426">
    <property type="component" value="Unassembled WGS sequence"/>
</dbReference>
<keyword evidence="4" id="KW-0812">Transmembrane</keyword>
<dbReference type="Gene3D" id="1.10.10.60">
    <property type="entry name" value="Homeodomain-like"/>
    <property type="match status" value="2"/>
</dbReference>
<reference evidence="6 7" key="1">
    <citation type="submission" date="2018-08" db="EMBL/GenBank/DDBJ databases">
        <title>A genome reference for cultivated species of the human gut microbiota.</title>
        <authorList>
            <person name="Zou Y."/>
            <person name="Xue W."/>
            <person name="Luo G."/>
        </authorList>
    </citation>
    <scope>NUCLEOTIDE SEQUENCE [LARGE SCALE GENOMIC DNA]</scope>
    <source>
        <strain evidence="6 7">AF14-6AC</strain>
    </source>
</reference>
<keyword evidence="1" id="KW-0805">Transcription regulation</keyword>
<accession>A0A412WC85</accession>
<sequence length="583" mass="68089">MGRFMMRLFCLLSVCYLWFCGFGGKQEGKVSDSALYVLKDKAYGHISKGEYQETERVCQEILQNTVWGGQEWFYTYALIYQGQARIMLGKTQEGLQDLLGAKRLAEIQHNDSALCSVYNGLGLYEQNVTCDYYRSLNYYREGCDIAERCGHRLLYCLLVANIAEVLTLRNEEAGLEYAEKCYLLGRQNNDPYLIYCGAISMARNLCLNRKMEEAWRYTREADRLSKRYDFKNRSDIYNTYGEIALEAGDYMKAGLYYEQAIREHGFSQAAYVVSTYVGYGRALIAQKKYKSALEKLQIGKEISEKNITSLFRREVYLLLSACYDRLGEPKEALEYYKKYTAESFRLYNEDKERTEKELMVRYETEKRNKELAQKNMLLQKEQNRVMALVGITFVVLIVVLLFYINYRRKNRLYKQIVRESVDWLAKERQFSKRIAEQEKQLQELIGKAGAVDGGRYSGSSLNKDSQQELFGRLERLMQNDQVYKNSLFTREKMAELLGTNRTYLSQTINEQTGLTFTHYMNKYRIEEARRILADPQDDTPIKAIAADLGFSSVTTFYTLFKAVVQMSPDQYRKHARSLFYLFP</sequence>
<keyword evidence="2" id="KW-0238">DNA-binding</keyword>
<gene>
    <name evidence="6" type="ORF">DWW24_12265</name>
</gene>
<evidence type="ECO:0000256" key="2">
    <source>
        <dbReference type="ARBA" id="ARBA00023125"/>
    </source>
</evidence>
<protein>
    <submittedName>
        <fullName evidence="6">Helix-turn-helix domain-containing protein</fullName>
    </submittedName>
</protein>
<dbReference type="AlphaFoldDB" id="A0A412WC85"/>
<keyword evidence="4" id="KW-0472">Membrane</keyword>
<dbReference type="SUPFAM" id="SSF46689">
    <property type="entry name" value="Homeodomain-like"/>
    <property type="match status" value="1"/>
</dbReference>
<feature type="domain" description="HTH araC/xylS-type" evidence="5">
    <location>
        <begin position="471"/>
        <end position="574"/>
    </location>
</feature>
<evidence type="ECO:0000256" key="3">
    <source>
        <dbReference type="ARBA" id="ARBA00023163"/>
    </source>
</evidence>
<feature type="transmembrane region" description="Helical" evidence="4">
    <location>
        <begin position="385"/>
        <end position="404"/>
    </location>
</feature>
<dbReference type="InterPro" id="IPR011990">
    <property type="entry name" value="TPR-like_helical_dom_sf"/>
</dbReference>
<dbReference type="GO" id="GO:0003700">
    <property type="term" value="F:DNA-binding transcription factor activity"/>
    <property type="evidence" value="ECO:0007669"/>
    <property type="project" value="InterPro"/>
</dbReference>
<dbReference type="PROSITE" id="PS00041">
    <property type="entry name" value="HTH_ARAC_FAMILY_1"/>
    <property type="match status" value="1"/>
</dbReference>
<dbReference type="Gene3D" id="1.25.40.10">
    <property type="entry name" value="Tetratricopeptide repeat domain"/>
    <property type="match status" value="1"/>
</dbReference>
<name>A0A412WC85_9BACT</name>